<dbReference type="CDD" id="cd00375">
    <property type="entry name" value="Urease_alpha"/>
    <property type="match status" value="1"/>
</dbReference>
<feature type="active site" description="Proton donor" evidence="11 12">
    <location>
        <position position="597"/>
    </location>
</feature>
<dbReference type="InterPro" id="IPR029754">
    <property type="entry name" value="Urease_Ni-bd"/>
</dbReference>
<feature type="binding site" description="via carbamate group" evidence="10">
    <location>
        <position position="494"/>
    </location>
    <ligand>
        <name>Ni(2+)</name>
        <dbReference type="ChEBI" id="CHEBI:49786"/>
        <label>2</label>
    </ligand>
</feature>
<dbReference type="InterPro" id="IPR005848">
    <property type="entry name" value="Urease_asu"/>
</dbReference>
<accession>A0A4P9XS42</accession>
<evidence type="ECO:0000313" key="16">
    <source>
        <dbReference type="Proteomes" id="UP000271241"/>
    </source>
</evidence>
<dbReference type="GO" id="GO:0016151">
    <property type="term" value="F:nickel cation binding"/>
    <property type="evidence" value="ECO:0007669"/>
    <property type="project" value="InterPro"/>
</dbReference>
<feature type="modified residue" description="N6-carboxylysine" evidence="9">
    <location>
        <position position="494"/>
    </location>
</feature>
<dbReference type="InterPro" id="IPR006680">
    <property type="entry name" value="Amidohydro-rel"/>
</dbReference>
<dbReference type="CDD" id="cd00407">
    <property type="entry name" value="Urease_beta"/>
    <property type="match status" value="1"/>
</dbReference>
<dbReference type="NCBIfam" id="TIGR00192">
    <property type="entry name" value="urease_beta"/>
    <property type="match status" value="1"/>
</dbReference>
<evidence type="ECO:0000256" key="3">
    <source>
        <dbReference type="ARBA" id="ARBA00013883"/>
    </source>
</evidence>
<feature type="binding site" evidence="10">
    <location>
        <position position="549"/>
    </location>
    <ligand>
        <name>Ni(2+)</name>
        <dbReference type="ChEBI" id="CHEBI:49786"/>
        <label>2</label>
    </ligand>
</feature>
<dbReference type="FunFam" id="3.30.280.10:FF:000001">
    <property type="entry name" value="Urease subunit alpha"/>
    <property type="match status" value="1"/>
</dbReference>
<evidence type="ECO:0000256" key="12">
    <source>
        <dbReference type="PROSITE-ProRule" id="PRU00700"/>
    </source>
</evidence>
<dbReference type="PANTHER" id="PTHR33569:SF1">
    <property type="entry name" value="UREASE"/>
    <property type="match status" value="1"/>
</dbReference>
<evidence type="ECO:0000313" key="15">
    <source>
        <dbReference type="EMBL" id="RKP08933.1"/>
    </source>
</evidence>
<protein>
    <recommendedName>
        <fullName evidence="3 8">Urease</fullName>
        <ecNumber evidence="2 8">3.5.1.5</ecNumber>
    </recommendedName>
    <alternativeName>
        <fullName evidence="7 8">Urea amidohydrolase</fullName>
    </alternativeName>
</protein>
<dbReference type="InterPro" id="IPR036461">
    <property type="entry name" value="Urease_betasu_sf"/>
</dbReference>
<dbReference type="NCBIfam" id="NF009686">
    <property type="entry name" value="PRK13207.1"/>
    <property type="match status" value="1"/>
</dbReference>
<evidence type="ECO:0000256" key="13">
    <source>
        <dbReference type="SAM" id="MobiDB-lite"/>
    </source>
</evidence>
<dbReference type="PROSITE" id="PS01120">
    <property type="entry name" value="UREASE_1"/>
    <property type="match status" value="1"/>
</dbReference>
<dbReference type="STRING" id="78915.A0A4P9XS42"/>
<evidence type="ECO:0000259" key="14">
    <source>
        <dbReference type="PROSITE" id="PS51368"/>
    </source>
</evidence>
<feature type="binding site" evidence="12">
    <location>
        <position position="496"/>
    </location>
    <ligand>
        <name>substrate</name>
    </ligand>
</feature>
<dbReference type="InterPro" id="IPR011059">
    <property type="entry name" value="Metal-dep_hydrolase_composite"/>
</dbReference>
<evidence type="ECO:0000256" key="10">
    <source>
        <dbReference type="PIRSR" id="PIRSR001222-51"/>
    </source>
</evidence>
<name>A0A4P9XS42_9FUNG</name>
<feature type="compositionally biased region" description="Basic and acidic residues" evidence="13">
    <location>
        <begin position="664"/>
        <end position="673"/>
    </location>
</feature>
<keyword evidence="5 8" id="KW-0479">Metal-binding</keyword>
<dbReference type="SUPFAM" id="SSF54111">
    <property type="entry name" value="Urease, gamma-subunit"/>
    <property type="match status" value="1"/>
</dbReference>
<dbReference type="InterPro" id="IPR032466">
    <property type="entry name" value="Metal_Hydrolase"/>
</dbReference>
<evidence type="ECO:0000256" key="8">
    <source>
        <dbReference type="PIRNR" id="PIRNR001222"/>
    </source>
</evidence>
<dbReference type="Gene3D" id="3.20.20.140">
    <property type="entry name" value="Metal-dependent hydrolases"/>
    <property type="match status" value="1"/>
</dbReference>
<evidence type="ECO:0000256" key="2">
    <source>
        <dbReference type="ARBA" id="ARBA00012934"/>
    </source>
</evidence>
<dbReference type="InterPro" id="IPR011612">
    <property type="entry name" value="Urease_alpha_N_dom"/>
</dbReference>
<feature type="compositionally biased region" description="Acidic residues" evidence="13">
    <location>
        <begin position="258"/>
        <end position="270"/>
    </location>
</feature>
<dbReference type="Gene3D" id="2.30.40.10">
    <property type="entry name" value="Urease, subunit C, domain 1"/>
    <property type="match status" value="1"/>
</dbReference>
<evidence type="ECO:0000256" key="4">
    <source>
        <dbReference type="ARBA" id="ARBA00022596"/>
    </source>
</evidence>
<dbReference type="HAMAP" id="MF_01953">
    <property type="entry name" value="Urease_alpha"/>
    <property type="match status" value="1"/>
</dbReference>
<keyword evidence="4 8" id="KW-0533">Nickel</keyword>
<feature type="region of interest" description="Disordered" evidence="13">
    <location>
        <begin position="663"/>
        <end position="690"/>
    </location>
</feature>
<dbReference type="OrthoDB" id="1708534at2759"/>
<feature type="binding site" description="via carbamate group" evidence="10">
    <location>
        <position position="494"/>
    </location>
    <ligand>
        <name>Ni(2+)</name>
        <dbReference type="ChEBI" id="CHEBI:49786"/>
        <label>1</label>
    </ligand>
</feature>
<dbReference type="Pfam" id="PF01979">
    <property type="entry name" value="Amidohydro_1"/>
    <property type="match status" value="1"/>
</dbReference>
<feature type="region of interest" description="Disordered" evidence="13">
    <location>
        <begin position="251"/>
        <end position="275"/>
    </location>
</feature>
<gene>
    <name evidence="15" type="ORF">THASP1DRAFT_29277</name>
</gene>
<dbReference type="Gene3D" id="2.10.150.10">
    <property type="entry name" value="Urease, beta subunit"/>
    <property type="match status" value="1"/>
</dbReference>
<dbReference type="GO" id="GO:0043419">
    <property type="term" value="P:urea catabolic process"/>
    <property type="evidence" value="ECO:0007669"/>
    <property type="project" value="UniProtKB-UniPathway"/>
</dbReference>
<dbReference type="PROSITE" id="PS00145">
    <property type="entry name" value="UREASE_2"/>
    <property type="match status" value="1"/>
</dbReference>
<evidence type="ECO:0000256" key="5">
    <source>
        <dbReference type="ARBA" id="ARBA00022723"/>
    </source>
</evidence>
<feature type="binding site" evidence="10">
    <location>
        <position position="411"/>
    </location>
    <ligand>
        <name>Ni(2+)</name>
        <dbReference type="ChEBI" id="CHEBI:49786"/>
        <label>1</label>
    </ligand>
</feature>
<feature type="binding site" evidence="10">
    <location>
        <position position="413"/>
    </location>
    <ligand>
        <name>Ni(2+)</name>
        <dbReference type="ChEBI" id="CHEBI:49786"/>
        <label>1</label>
    </ligand>
</feature>
<comment type="pathway">
    <text evidence="1 8">Nitrogen metabolism; urea degradation; CO(2) and NH(3) from urea (urease route): step 1/1.</text>
</comment>
<evidence type="ECO:0000256" key="9">
    <source>
        <dbReference type="PIRSR" id="PIRSR001222-50"/>
    </source>
</evidence>
<comment type="PTM">
    <text evidence="9">Carbamylation allows a single lysine to coordinate two nickel ions.</text>
</comment>
<evidence type="ECO:0000256" key="6">
    <source>
        <dbReference type="ARBA" id="ARBA00022801"/>
    </source>
</evidence>
<dbReference type="Gene3D" id="3.30.280.10">
    <property type="entry name" value="Urease, gamma-like subunit"/>
    <property type="match status" value="1"/>
</dbReference>
<dbReference type="SUPFAM" id="SSF51278">
    <property type="entry name" value="Urease, beta-subunit"/>
    <property type="match status" value="1"/>
</dbReference>
<dbReference type="Pfam" id="PF00547">
    <property type="entry name" value="Urease_gamma"/>
    <property type="match status" value="1"/>
</dbReference>
<dbReference type="InterPro" id="IPR036463">
    <property type="entry name" value="Urease_gamma_sf"/>
</dbReference>
<dbReference type="InterPro" id="IPR017951">
    <property type="entry name" value="Urease_asu_c"/>
</dbReference>
<dbReference type="InterPro" id="IPR008221">
    <property type="entry name" value="Urease"/>
</dbReference>
<dbReference type="PROSITE" id="PS51368">
    <property type="entry name" value="UREASE_3"/>
    <property type="match status" value="1"/>
</dbReference>
<dbReference type="PRINTS" id="PR01752">
    <property type="entry name" value="UREASE"/>
</dbReference>
<dbReference type="PIRSF" id="PIRSF001222">
    <property type="entry name" value="Urease"/>
    <property type="match status" value="1"/>
</dbReference>
<dbReference type="PANTHER" id="PTHR33569">
    <property type="entry name" value="UREASE"/>
    <property type="match status" value="1"/>
</dbReference>
<dbReference type="GO" id="GO:0009039">
    <property type="term" value="F:urease activity"/>
    <property type="evidence" value="ECO:0007669"/>
    <property type="project" value="UniProtKB-EC"/>
</dbReference>
<comment type="catalytic activity">
    <reaction evidence="8">
        <text>urea + 2 H2O + H(+) = hydrogencarbonate + 2 NH4(+)</text>
        <dbReference type="Rhea" id="RHEA:20557"/>
        <dbReference type="ChEBI" id="CHEBI:15377"/>
        <dbReference type="ChEBI" id="CHEBI:15378"/>
        <dbReference type="ChEBI" id="CHEBI:16199"/>
        <dbReference type="ChEBI" id="CHEBI:17544"/>
        <dbReference type="ChEBI" id="CHEBI:28938"/>
        <dbReference type="EC" id="3.5.1.5"/>
    </reaction>
</comment>
<dbReference type="NCBIfam" id="NF009671">
    <property type="entry name" value="PRK13192.1"/>
    <property type="match status" value="1"/>
</dbReference>
<dbReference type="InterPro" id="IPR050069">
    <property type="entry name" value="Urease_subunit"/>
</dbReference>
<dbReference type="NCBIfam" id="TIGR01792">
    <property type="entry name" value="urease_alph"/>
    <property type="match status" value="1"/>
</dbReference>
<keyword evidence="6 8" id="KW-0378">Hydrolase</keyword>
<dbReference type="Proteomes" id="UP000271241">
    <property type="component" value="Unassembled WGS sequence"/>
</dbReference>
<dbReference type="UniPathway" id="UPA00258">
    <property type="reaction ID" value="UER00370"/>
</dbReference>
<dbReference type="GO" id="GO:0035550">
    <property type="term" value="C:urease complex"/>
    <property type="evidence" value="ECO:0007669"/>
    <property type="project" value="InterPro"/>
</dbReference>
<dbReference type="InterPro" id="IPR017950">
    <property type="entry name" value="Urease_AS"/>
</dbReference>
<evidence type="ECO:0000256" key="1">
    <source>
        <dbReference type="ARBA" id="ARBA00004897"/>
    </source>
</evidence>
<dbReference type="Pfam" id="PF00449">
    <property type="entry name" value="Urease_alpha"/>
    <property type="match status" value="1"/>
</dbReference>
<dbReference type="SUPFAM" id="SSF51556">
    <property type="entry name" value="Metallo-dependent hydrolases"/>
    <property type="match status" value="1"/>
</dbReference>
<dbReference type="CDD" id="cd00390">
    <property type="entry name" value="Urease_gamma"/>
    <property type="match status" value="1"/>
</dbReference>
<comment type="cofactor">
    <cofactor evidence="10">
        <name>Ni cation</name>
        <dbReference type="ChEBI" id="CHEBI:25516"/>
    </cofactor>
    <text evidence="10">Binds 2 nickel ions per subunit.</text>
</comment>
<evidence type="ECO:0000256" key="7">
    <source>
        <dbReference type="ARBA" id="ARBA00030395"/>
    </source>
</evidence>
<dbReference type="EC" id="3.5.1.5" evidence="2 8"/>
<dbReference type="EMBL" id="KZ992557">
    <property type="protein sequence ID" value="RKP08933.1"/>
    <property type="molecule type" value="Genomic_DNA"/>
</dbReference>
<dbReference type="SUPFAM" id="SSF51338">
    <property type="entry name" value="Composite domain of metallo-dependent hydrolases"/>
    <property type="match status" value="2"/>
</dbReference>
<keyword evidence="16" id="KW-1185">Reference proteome</keyword>
<proteinExistence type="inferred from homology"/>
<organism evidence="15 16">
    <name type="scientific">Thamnocephalis sphaerospora</name>
    <dbReference type="NCBI Taxonomy" id="78915"/>
    <lineage>
        <taxon>Eukaryota</taxon>
        <taxon>Fungi</taxon>
        <taxon>Fungi incertae sedis</taxon>
        <taxon>Zoopagomycota</taxon>
        <taxon>Zoopagomycotina</taxon>
        <taxon>Zoopagomycetes</taxon>
        <taxon>Zoopagales</taxon>
        <taxon>Sigmoideomycetaceae</taxon>
        <taxon>Thamnocephalis</taxon>
    </lineage>
</organism>
<dbReference type="NCBIfam" id="TIGR00193">
    <property type="entry name" value="urease_gam"/>
    <property type="match status" value="1"/>
</dbReference>
<dbReference type="AlphaFoldDB" id="A0A4P9XS42"/>
<evidence type="ECO:0000256" key="11">
    <source>
        <dbReference type="PIRSR" id="PIRSR611612-52"/>
    </source>
</evidence>
<reference evidence="16" key="1">
    <citation type="journal article" date="2018" name="Nat. Microbiol.">
        <title>Leveraging single-cell genomics to expand the fungal tree of life.</title>
        <authorList>
            <person name="Ahrendt S.R."/>
            <person name="Quandt C.A."/>
            <person name="Ciobanu D."/>
            <person name="Clum A."/>
            <person name="Salamov A."/>
            <person name="Andreopoulos B."/>
            <person name="Cheng J.F."/>
            <person name="Woyke T."/>
            <person name="Pelin A."/>
            <person name="Henrissat B."/>
            <person name="Reynolds N.K."/>
            <person name="Benny G.L."/>
            <person name="Smith M.E."/>
            <person name="James T.Y."/>
            <person name="Grigoriev I.V."/>
        </authorList>
    </citation>
    <scope>NUCLEOTIDE SEQUENCE [LARGE SCALE GENOMIC DNA]</scope>
    <source>
        <strain evidence="16">RSA 1356</strain>
    </source>
</reference>
<feature type="domain" description="Urease" evidence="14">
    <location>
        <begin position="406"/>
        <end position="859"/>
    </location>
</feature>
<feature type="binding site" evidence="10">
    <location>
        <position position="523"/>
    </location>
    <ligand>
        <name>Ni(2+)</name>
        <dbReference type="ChEBI" id="CHEBI:49786"/>
        <label>2</label>
    </ligand>
</feature>
<sequence>MRVIPRELDKLLLHQFGVVAQKRLARGVLLNEGEATALIASQLVELMRDGRHTVAELMDMGKRMLGRRHVQPAVPHLLKDIQVEGTFDNGTFLVTVHQPICTEDGDLQLALYGSFLPVPSDDLFPRPMPLQEKDIPGAYDIVPGRITLSAGRKRRSLRVTNAGDRPIQVGSHYHLVETNAHLVFDRVAAYGFRLDIPAGTAVRFEPGDSRTVTVVELGGGQVICGGNTLANGPVCEETRAQVCEVMQLQQFGHREESETMQEDDDDDDDKADPPAATIDRRVYADMFGPTVGDRVRLGDTFLWLEIEHDYTVYGDECKFGGGKVLRDGMGQTASSCDTDTLDLVITNAIIVDHHGIVKADIGIKDGYIKGIGKAGNPDTMEGVTEGMVVGATTEVLAGENRIFTAGAIDTHVHFLCPQLIPEALATGITTLIGGGTGPNTGTNATTCTPGSFHLRTMLQATDDLPVNFGFTGKGSATSLQELEEQVVAGAIGLKIHEDWGATPATIDACLTVCDKYDVQATLHSDTLNESGFVEATIDAFKGRTIHTYHTEGAGGGHAPDIIRVCSVPNVLPSSTNPTRPFTINTLDEHVDMLMVCHHLHRSIPEDVAFAESRIRAETIAAEDVLHDMGAISVISSDSMAMGRVGEVVSRTWRTAHKMKVQRGWMDKDGKATGEPDESSDPPTQPGADNTRIKRYVSKYTINPAIAHGVSHIVGSIEPGKLADLVMYEPAYFGTKPAIIMKSGVIAWGMIGDANASIPTTQPIVSRPMFGSLPRGASISSLVFVSAASLERGVIESYQLKKRAEAVKRCRDVSKLNMKWNDALPDVQVDPETYSVTADGVECICEPSITLPLTQSVSLF</sequence>
<feature type="binding site" evidence="10">
    <location>
        <position position="637"/>
    </location>
    <ligand>
        <name>Ni(2+)</name>
        <dbReference type="ChEBI" id="CHEBI:49786"/>
        <label>1</label>
    </ligand>
</feature>
<dbReference type="InterPro" id="IPR002019">
    <property type="entry name" value="Urease_beta-like"/>
</dbReference>
<dbReference type="Pfam" id="PF00699">
    <property type="entry name" value="Urease_beta"/>
    <property type="match status" value="1"/>
</dbReference>
<dbReference type="InterPro" id="IPR002026">
    <property type="entry name" value="Urease_gamma/gamma-beta_su"/>
</dbReference>